<protein>
    <submittedName>
        <fullName evidence="3">DUF3899 domain-containing protein</fullName>
    </submittedName>
</protein>
<dbReference type="RefSeq" id="WP_119546315.1">
    <property type="nucleotide sequence ID" value="NZ_QXIR01000008.1"/>
</dbReference>
<keyword evidence="4" id="KW-1185">Reference proteome</keyword>
<keyword evidence="1" id="KW-0812">Transmembrane</keyword>
<keyword evidence="1" id="KW-0472">Membrane</keyword>
<organism evidence="3 4">
    <name type="scientific">Bacillus salacetis</name>
    <dbReference type="NCBI Taxonomy" id="2315464"/>
    <lineage>
        <taxon>Bacteria</taxon>
        <taxon>Bacillati</taxon>
        <taxon>Bacillota</taxon>
        <taxon>Bacilli</taxon>
        <taxon>Bacillales</taxon>
        <taxon>Bacillaceae</taxon>
        <taxon>Bacillus</taxon>
    </lineage>
</organism>
<feature type="transmembrane region" description="Helical" evidence="1">
    <location>
        <begin position="35"/>
        <end position="59"/>
    </location>
</feature>
<comment type="caution">
    <text evidence="3">The sequence shown here is derived from an EMBL/GenBank/DDBJ whole genome shotgun (WGS) entry which is preliminary data.</text>
</comment>
<dbReference type="Pfam" id="PF13038">
    <property type="entry name" value="DUF3899"/>
    <property type="match status" value="1"/>
</dbReference>
<evidence type="ECO:0000256" key="1">
    <source>
        <dbReference type="SAM" id="Phobius"/>
    </source>
</evidence>
<dbReference type="EMBL" id="QXIR01000008">
    <property type="protein sequence ID" value="RIW35268.1"/>
    <property type="molecule type" value="Genomic_DNA"/>
</dbReference>
<gene>
    <name evidence="3" type="ORF">D3H55_07660</name>
</gene>
<keyword evidence="1" id="KW-1133">Transmembrane helix</keyword>
<dbReference type="AlphaFoldDB" id="A0A3A1R148"/>
<proteinExistence type="predicted"/>
<name>A0A3A1R148_9BACI</name>
<evidence type="ECO:0000259" key="2">
    <source>
        <dbReference type="Pfam" id="PF13038"/>
    </source>
</evidence>
<dbReference type="OrthoDB" id="2939220at2"/>
<reference evidence="3 4" key="1">
    <citation type="submission" date="2018-09" db="EMBL/GenBank/DDBJ databases">
        <title>Bacillus saliacetes sp. nov., isolated from Thai shrimp paste (Ka-pi).</title>
        <authorList>
            <person name="Daroonpunt R."/>
            <person name="Tanasupawat S."/>
            <person name="Yiamsombut S."/>
        </authorList>
    </citation>
    <scope>NUCLEOTIDE SEQUENCE [LARGE SCALE GENOMIC DNA]</scope>
    <source>
        <strain evidence="3 4">SKP7-4</strain>
    </source>
</reference>
<accession>A0A3A1R148</accession>
<feature type="domain" description="DUF3899" evidence="2">
    <location>
        <begin position="31"/>
        <end position="119"/>
    </location>
</feature>
<dbReference type="Proteomes" id="UP000265801">
    <property type="component" value="Unassembled WGS sequence"/>
</dbReference>
<sequence length="124" mass="14096">MKKVLFAVLIIYLLSAVFSLFYDDGFQLEIINISFLIGMGLAVTGGLMKVVESGFFNGIQYSFKRFRRSTKEGNYISQFDDMDQTKEAHEEYNKNNKFALTNPFLLSGGIAVVVDLLVSYLFYT</sequence>
<evidence type="ECO:0000313" key="3">
    <source>
        <dbReference type="EMBL" id="RIW35268.1"/>
    </source>
</evidence>
<evidence type="ECO:0000313" key="4">
    <source>
        <dbReference type="Proteomes" id="UP000265801"/>
    </source>
</evidence>
<dbReference type="InterPro" id="IPR025007">
    <property type="entry name" value="DUF3899"/>
</dbReference>
<feature type="transmembrane region" description="Helical" evidence="1">
    <location>
        <begin position="104"/>
        <end position="123"/>
    </location>
</feature>